<dbReference type="Pfam" id="PF14815">
    <property type="entry name" value="NUDIX_4"/>
    <property type="match status" value="1"/>
</dbReference>
<dbReference type="InterPro" id="IPR029119">
    <property type="entry name" value="MutY_C"/>
</dbReference>
<name>T1BS01_9ZZZZ</name>
<evidence type="ECO:0000313" key="6">
    <source>
        <dbReference type="EMBL" id="EQD55994.1"/>
    </source>
</evidence>
<protein>
    <recommendedName>
        <fullName evidence="5">Adenine DNA glycosylase C-terminal domain-containing protein</fullName>
    </recommendedName>
</protein>
<keyword evidence="1" id="KW-0479">Metal-binding</keyword>
<reference evidence="6" key="2">
    <citation type="journal article" date="2014" name="ISME J.">
        <title>Microbial stratification in low pH oxic and suboxic macroscopic growths along an acid mine drainage.</title>
        <authorList>
            <person name="Mendez-Garcia C."/>
            <person name="Mesa V."/>
            <person name="Sprenger R.R."/>
            <person name="Richter M."/>
            <person name="Diez M.S."/>
            <person name="Solano J."/>
            <person name="Bargiela R."/>
            <person name="Golyshina O.V."/>
            <person name="Manteca A."/>
            <person name="Ramos J.L."/>
            <person name="Gallego J.R."/>
            <person name="Llorente I."/>
            <person name="Martins Dos Santos V.A."/>
            <person name="Jensen O.N."/>
            <person name="Pelaez A.I."/>
            <person name="Sanchez J."/>
            <person name="Ferrer M."/>
        </authorList>
    </citation>
    <scope>NUCLEOTIDE SEQUENCE</scope>
</reference>
<reference evidence="6" key="1">
    <citation type="submission" date="2013-08" db="EMBL/GenBank/DDBJ databases">
        <authorList>
            <person name="Mendez C."/>
            <person name="Richter M."/>
            <person name="Ferrer M."/>
            <person name="Sanchez J."/>
        </authorList>
    </citation>
    <scope>NUCLEOTIDE SEQUENCE</scope>
</reference>
<feature type="domain" description="Adenine DNA glycosylase C-terminal" evidence="5">
    <location>
        <begin position="6"/>
        <end position="48"/>
    </location>
</feature>
<evidence type="ECO:0000256" key="4">
    <source>
        <dbReference type="ARBA" id="ARBA00023204"/>
    </source>
</evidence>
<evidence type="ECO:0000256" key="3">
    <source>
        <dbReference type="ARBA" id="ARBA00022801"/>
    </source>
</evidence>
<organism evidence="6">
    <name type="scientific">mine drainage metagenome</name>
    <dbReference type="NCBI Taxonomy" id="410659"/>
    <lineage>
        <taxon>unclassified sequences</taxon>
        <taxon>metagenomes</taxon>
        <taxon>ecological metagenomes</taxon>
    </lineage>
</organism>
<keyword evidence="2" id="KW-0227">DNA damage</keyword>
<gene>
    <name evidence="6" type="ORF">B1B_09112</name>
</gene>
<dbReference type="SUPFAM" id="SSF55811">
    <property type="entry name" value="Nudix"/>
    <property type="match status" value="1"/>
</dbReference>
<dbReference type="EMBL" id="AUZY01005979">
    <property type="protein sequence ID" value="EQD55994.1"/>
    <property type="molecule type" value="Genomic_DNA"/>
</dbReference>
<sequence>MRQVFMLAARRADGAVWLERRPERGIWGGLWCLPQFDNSADAAGYLERMLGERAPARPLA</sequence>
<dbReference type="InterPro" id="IPR015797">
    <property type="entry name" value="NUDIX_hydrolase-like_dom_sf"/>
</dbReference>
<comment type="caution">
    <text evidence="6">The sequence shown here is derived from an EMBL/GenBank/DDBJ whole genome shotgun (WGS) entry which is preliminary data.</text>
</comment>
<dbReference type="Gene3D" id="3.90.79.10">
    <property type="entry name" value="Nucleoside Triphosphate Pyrophosphohydrolase"/>
    <property type="match status" value="1"/>
</dbReference>
<dbReference type="GO" id="GO:0006281">
    <property type="term" value="P:DNA repair"/>
    <property type="evidence" value="ECO:0007669"/>
    <property type="project" value="UniProtKB-KW"/>
</dbReference>
<dbReference type="GO" id="GO:0046872">
    <property type="term" value="F:metal ion binding"/>
    <property type="evidence" value="ECO:0007669"/>
    <property type="project" value="UniProtKB-KW"/>
</dbReference>
<dbReference type="GO" id="GO:0016787">
    <property type="term" value="F:hydrolase activity"/>
    <property type="evidence" value="ECO:0007669"/>
    <property type="project" value="UniProtKB-KW"/>
</dbReference>
<evidence type="ECO:0000259" key="5">
    <source>
        <dbReference type="Pfam" id="PF14815"/>
    </source>
</evidence>
<evidence type="ECO:0000256" key="2">
    <source>
        <dbReference type="ARBA" id="ARBA00022763"/>
    </source>
</evidence>
<evidence type="ECO:0000256" key="1">
    <source>
        <dbReference type="ARBA" id="ARBA00022723"/>
    </source>
</evidence>
<keyword evidence="3" id="KW-0378">Hydrolase</keyword>
<dbReference type="AlphaFoldDB" id="T1BS01"/>
<keyword evidence="4" id="KW-0234">DNA repair</keyword>
<accession>T1BS01</accession>
<feature type="non-terminal residue" evidence="6">
    <location>
        <position position="60"/>
    </location>
</feature>
<proteinExistence type="predicted"/>